<name>A0AAD4R238_9BILA</name>
<dbReference type="CDD" id="cd15533">
    <property type="entry name" value="PHD1_PHF12"/>
    <property type="match status" value="1"/>
</dbReference>
<keyword evidence="8" id="KW-1185">Reference proteome</keyword>
<dbReference type="InterPro" id="IPR019786">
    <property type="entry name" value="Zinc_finger_PHD-type_CS"/>
</dbReference>
<dbReference type="PROSITE" id="PS01359">
    <property type="entry name" value="ZF_PHD_1"/>
    <property type="match status" value="1"/>
</dbReference>
<organism evidence="7 8">
    <name type="scientific">Ditylenchus destructor</name>
    <dbReference type="NCBI Taxonomy" id="166010"/>
    <lineage>
        <taxon>Eukaryota</taxon>
        <taxon>Metazoa</taxon>
        <taxon>Ecdysozoa</taxon>
        <taxon>Nematoda</taxon>
        <taxon>Chromadorea</taxon>
        <taxon>Rhabditida</taxon>
        <taxon>Tylenchina</taxon>
        <taxon>Tylenchomorpha</taxon>
        <taxon>Sphaerularioidea</taxon>
        <taxon>Anguinidae</taxon>
        <taxon>Anguininae</taxon>
        <taxon>Ditylenchus</taxon>
    </lineage>
</organism>
<dbReference type="CDD" id="cd15534">
    <property type="entry name" value="PHD2_PHF12_Rco1"/>
    <property type="match status" value="1"/>
</dbReference>
<feature type="compositionally biased region" description="Polar residues" evidence="5">
    <location>
        <begin position="344"/>
        <end position="359"/>
    </location>
</feature>
<evidence type="ECO:0000256" key="4">
    <source>
        <dbReference type="PROSITE-ProRule" id="PRU00146"/>
    </source>
</evidence>
<dbReference type="GO" id="GO:0000122">
    <property type="term" value="P:negative regulation of transcription by RNA polymerase II"/>
    <property type="evidence" value="ECO:0007669"/>
    <property type="project" value="TreeGrafter"/>
</dbReference>
<evidence type="ECO:0000313" key="8">
    <source>
        <dbReference type="Proteomes" id="UP001201812"/>
    </source>
</evidence>
<feature type="region of interest" description="Disordered" evidence="5">
    <location>
        <begin position="332"/>
        <end position="363"/>
    </location>
</feature>
<evidence type="ECO:0000256" key="5">
    <source>
        <dbReference type="SAM" id="MobiDB-lite"/>
    </source>
</evidence>
<dbReference type="EMBL" id="JAKKPZ010000009">
    <property type="protein sequence ID" value="KAI1717119.1"/>
    <property type="molecule type" value="Genomic_DNA"/>
</dbReference>
<dbReference type="InterPro" id="IPR042163">
    <property type="entry name" value="PHF12"/>
</dbReference>
<evidence type="ECO:0000256" key="3">
    <source>
        <dbReference type="ARBA" id="ARBA00022833"/>
    </source>
</evidence>
<gene>
    <name evidence="7" type="ORF">DdX_06849</name>
</gene>
<keyword evidence="3" id="KW-0862">Zinc</keyword>
<dbReference type="SMART" id="SM00249">
    <property type="entry name" value="PHD"/>
    <property type="match status" value="2"/>
</dbReference>
<keyword evidence="2 4" id="KW-0863">Zinc-finger</keyword>
<dbReference type="Gene3D" id="3.30.40.10">
    <property type="entry name" value="Zinc/RING finger domain, C3HC4 (zinc finger)"/>
    <property type="match status" value="2"/>
</dbReference>
<dbReference type="PANTHER" id="PTHR46309:SF1">
    <property type="entry name" value="PHD FINGER PROTEIN 12"/>
    <property type="match status" value="1"/>
</dbReference>
<proteinExistence type="predicted"/>
<dbReference type="Pfam" id="PF00628">
    <property type="entry name" value="PHD"/>
    <property type="match status" value="2"/>
</dbReference>
<accession>A0AAD4R238</accession>
<feature type="region of interest" description="Disordered" evidence="5">
    <location>
        <begin position="142"/>
        <end position="181"/>
    </location>
</feature>
<feature type="compositionally biased region" description="Basic and acidic residues" evidence="5">
    <location>
        <begin position="171"/>
        <end position="181"/>
    </location>
</feature>
<comment type="caution">
    <text evidence="7">The sequence shown here is derived from an EMBL/GenBank/DDBJ whole genome shotgun (WGS) entry which is preliminary data.</text>
</comment>
<feature type="domain" description="PHD-type" evidence="6">
    <location>
        <begin position="55"/>
        <end position="104"/>
    </location>
</feature>
<dbReference type="InterPro" id="IPR013083">
    <property type="entry name" value="Znf_RING/FYVE/PHD"/>
</dbReference>
<feature type="compositionally biased region" description="Polar residues" evidence="5">
    <location>
        <begin position="142"/>
        <end position="163"/>
    </location>
</feature>
<dbReference type="GO" id="GO:0003714">
    <property type="term" value="F:transcription corepressor activity"/>
    <property type="evidence" value="ECO:0007669"/>
    <property type="project" value="InterPro"/>
</dbReference>
<dbReference type="InterPro" id="IPR019787">
    <property type="entry name" value="Znf_PHD-finger"/>
</dbReference>
<feature type="compositionally biased region" description="Basic and acidic residues" evidence="5">
    <location>
        <begin position="332"/>
        <end position="343"/>
    </location>
</feature>
<dbReference type="Proteomes" id="UP001201812">
    <property type="component" value="Unassembled WGS sequence"/>
</dbReference>
<keyword evidence="1" id="KW-0479">Metal-binding</keyword>
<sequence length="684" mass="76876">MNSTTTSYKSEVHPKTGVLYDDDTGLLNEIDKLAAQRLPRGRKPQNPNKKWASNSEVCSGCGEGGELLCCDRCPASFHLMCHDPPIYIEEIPKGKWMCNRCKTEISIDPKAPKYVKKLYNSEQEHDQAVMTAVLGHLENNTTAEQNPSTIPNDVLQSNETDVPNETPMPHAELEPKTSEIPEPKLPISEAVENLRSFATSVMAINAKQYSLPLDVDISEGCPLPYDEISPRKPLEAGRCFLCYSGDNPSAMIECDFCKIPFHFDCCNPPLTSMPKERWMCPMHVEPFLDQYFVNTLSMTQRIKLWRKYARQPDVDSFSIALDFCRRSRRNKEKDKSALKDTSHENTPTSNSENEQNSSKCSKETLPTFDVGEKVRKAYKLGARCLFANYTPSSIIDAREEQTSFEEARDSFEFLDAILKMRKRLSPGKNALLEEWEADQVEIKRAKEETGEAIECKPKIEPVAENGEQSREVFTNNGVVENGNARYPQVHSKPTAPSFKFDSAYLVAGKPILACLRAIEPLSTDTIPIQSTMARMGTSIYSTVNLRRISRTCTRLAYDHAVIYFDKGKQCFELIPSCRSVAVNNVFCGPVSYEADIYDPLDTKEGERISENTSKESKMYIKEEYNSRADVSRKCNCIFSKPEFSANSVPVATSITLRNGAVIQLGCIKFVFAASTQFVPTLPHS</sequence>
<dbReference type="InterPro" id="IPR011011">
    <property type="entry name" value="Znf_FYVE_PHD"/>
</dbReference>
<dbReference type="GO" id="GO:0070822">
    <property type="term" value="C:Sin3-type complex"/>
    <property type="evidence" value="ECO:0007669"/>
    <property type="project" value="TreeGrafter"/>
</dbReference>
<dbReference type="PANTHER" id="PTHR46309">
    <property type="entry name" value="PHD FINGER PROTEIN 12"/>
    <property type="match status" value="1"/>
</dbReference>
<dbReference type="InterPro" id="IPR001965">
    <property type="entry name" value="Znf_PHD"/>
</dbReference>
<evidence type="ECO:0000256" key="2">
    <source>
        <dbReference type="ARBA" id="ARBA00022771"/>
    </source>
</evidence>
<dbReference type="SUPFAM" id="SSF57903">
    <property type="entry name" value="FYVE/PHD zinc finger"/>
    <property type="match status" value="2"/>
</dbReference>
<protein>
    <submittedName>
        <fullName evidence="7">PHD-finger domain-containing protein</fullName>
    </submittedName>
</protein>
<evidence type="ECO:0000313" key="7">
    <source>
        <dbReference type="EMBL" id="KAI1717119.1"/>
    </source>
</evidence>
<evidence type="ECO:0000259" key="6">
    <source>
        <dbReference type="PROSITE" id="PS50016"/>
    </source>
</evidence>
<dbReference type="AlphaFoldDB" id="A0AAD4R238"/>
<evidence type="ECO:0000256" key="1">
    <source>
        <dbReference type="ARBA" id="ARBA00022723"/>
    </source>
</evidence>
<dbReference type="PROSITE" id="PS50016">
    <property type="entry name" value="ZF_PHD_2"/>
    <property type="match status" value="1"/>
</dbReference>
<dbReference type="GO" id="GO:0008270">
    <property type="term" value="F:zinc ion binding"/>
    <property type="evidence" value="ECO:0007669"/>
    <property type="project" value="UniProtKB-KW"/>
</dbReference>
<reference evidence="7" key="1">
    <citation type="submission" date="2022-01" db="EMBL/GenBank/DDBJ databases">
        <title>Genome Sequence Resource for Two Populations of Ditylenchus destructor, the Migratory Endoparasitic Phytonematode.</title>
        <authorList>
            <person name="Zhang H."/>
            <person name="Lin R."/>
            <person name="Xie B."/>
        </authorList>
    </citation>
    <scope>NUCLEOTIDE SEQUENCE</scope>
    <source>
        <strain evidence="7">BazhouSP</strain>
    </source>
</reference>